<dbReference type="InterPro" id="IPR050570">
    <property type="entry name" value="Cell_wall_metabolism_enzyme"/>
</dbReference>
<dbReference type="SUPFAM" id="SSF47090">
    <property type="entry name" value="PGBD-like"/>
    <property type="match status" value="2"/>
</dbReference>
<dbReference type="Pfam" id="PF01551">
    <property type="entry name" value="Peptidase_M23"/>
    <property type="match status" value="1"/>
</dbReference>
<dbReference type="InterPro" id="IPR002477">
    <property type="entry name" value="Peptidoglycan-bd-like"/>
</dbReference>
<accession>A0ABV8VTE6</accession>
<gene>
    <name evidence="3" type="ORF">ACFOZ1_03950</name>
</gene>
<dbReference type="InterPro" id="IPR016047">
    <property type="entry name" value="M23ase_b-sheet_dom"/>
</dbReference>
<protein>
    <submittedName>
        <fullName evidence="3">Peptidoglycan-binding protein</fullName>
    </submittedName>
</protein>
<comment type="caution">
    <text evidence="3">The sequence shown here is derived from an EMBL/GenBank/DDBJ whole genome shotgun (WGS) entry which is preliminary data.</text>
</comment>
<reference evidence="4" key="1">
    <citation type="journal article" date="2019" name="Int. J. Syst. Evol. Microbiol.">
        <title>The Global Catalogue of Microorganisms (GCM) 10K type strain sequencing project: providing services to taxonomists for standard genome sequencing and annotation.</title>
        <authorList>
            <consortium name="The Broad Institute Genomics Platform"/>
            <consortium name="The Broad Institute Genome Sequencing Center for Infectious Disease"/>
            <person name="Wu L."/>
            <person name="Ma J."/>
        </authorList>
    </citation>
    <scope>NUCLEOTIDE SEQUENCE [LARGE SCALE GENOMIC DNA]</scope>
    <source>
        <strain evidence="4">KACC 14058</strain>
    </source>
</reference>
<proteinExistence type="predicted"/>
<dbReference type="InterPro" id="IPR011055">
    <property type="entry name" value="Dup_hybrid_motif"/>
</dbReference>
<feature type="domain" description="Peptidoglycan binding-like" evidence="1">
    <location>
        <begin position="163"/>
        <end position="219"/>
    </location>
</feature>
<dbReference type="Gene3D" id="1.10.101.10">
    <property type="entry name" value="PGBD-like superfamily/PGBD"/>
    <property type="match status" value="2"/>
</dbReference>
<keyword evidence="4" id="KW-1185">Reference proteome</keyword>
<sequence>MATFKGYRITSAYGYRTHPIKGTREFHAGIDLVKSHNAPIYSFTGGTVVYAGFGQSGTGFGGYGNVVFVKDNNNRGQLYAHLDSVTVKRGQHIRANQLIGYQGQTGYVTGSHLHFEVRQKAETTVPYGYRANKQSSTLNPTSYILQYNEKKPIPPTYLKKGARGTEVKRLQHDLIRLGYKLPKYGADGVFGTETLVALQAFQREQGLKVDGIVGPNTKNKWVKATKLIAKYPGYYIKKGSKGEIVRIIQRKLAIAVDGIFGVQTEDAVKNFQRKNKVQVDGIVGPVTWSKLF</sequence>
<organism evidence="3 4">
    <name type="scientific">Gracilibacillus marinus</name>
    <dbReference type="NCBI Taxonomy" id="630535"/>
    <lineage>
        <taxon>Bacteria</taxon>
        <taxon>Bacillati</taxon>
        <taxon>Bacillota</taxon>
        <taxon>Bacilli</taxon>
        <taxon>Bacillales</taxon>
        <taxon>Bacillaceae</taxon>
        <taxon>Gracilibacillus</taxon>
    </lineage>
</organism>
<dbReference type="PANTHER" id="PTHR21666:SF270">
    <property type="entry name" value="MUREIN HYDROLASE ACTIVATOR ENVC"/>
    <property type="match status" value="1"/>
</dbReference>
<feature type="domain" description="M23ase beta-sheet core" evidence="2">
    <location>
        <begin position="26"/>
        <end position="123"/>
    </location>
</feature>
<dbReference type="InterPro" id="IPR036366">
    <property type="entry name" value="PGBDSf"/>
</dbReference>
<dbReference type="Proteomes" id="UP001595880">
    <property type="component" value="Unassembled WGS sequence"/>
</dbReference>
<dbReference type="CDD" id="cd12797">
    <property type="entry name" value="M23_peptidase"/>
    <property type="match status" value="1"/>
</dbReference>
<dbReference type="EMBL" id="JBHSDV010000001">
    <property type="protein sequence ID" value="MFC4386959.1"/>
    <property type="molecule type" value="Genomic_DNA"/>
</dbReference>
<dbReference type="RefSeq" id="WP_390196155.1">
    <property type="nucleotide sequence ID" value="NZ_JBHSDV010000001.1"/>
</dbReference>
<dbReference type="Pfam" id="PF01471">
    <property type="entry name" value="PG_binding_1"/>
    <property type="match status" value="2"/>
</dbReference>
<dbReference type="InterPro" id="IPR036365">
    <property type="entry name" value="PGBD-like_sf"/>
</dbReference>
<dbReference type="PANTHER" id="PTHR21666">
    <property type="entry name" value="PEPTIDASE-RELATED"/>
    <property type="match status" value="1"/>
</dbReference>
<dbReference type="Gene3D" id="2.70.70.10">
    <property type="entry name" value="Glucose Permease (Domain IIA)"/>
    <property type="match status" value="1"/>
</dbReference>
<name>A0ABV8VTE6_9BACI</name>
<evidence type="ECO:0000313" key="4">
    <source>
        <dbReference type="Proteomes" id="UP001595880"/>
    </source>
</evidence>
<dbReference type="SUPFAM" id="SSF51261">
    <property type="entry name" value="Duplicated hybrid motif"/>
    <property type="match status" value="1"/>
</dbReference>
<evidence type="ECO:0000259" key="2">
    <source>
        <dbReference type="Pfam" id="PF01551"/>
    </source>
</evidence>
<evidence type="ECO:0000259" key="1">
    <source>
        <dbReference type="Pfam" id="PF01471"/>
    </source>
</evidence>
<evidence type="ECO:0000313" key="3">
    <source>
        <dbReference type="EMBL" id="MFC4386959.1"/>
    </source>
</evidence>
<feature type="domain" description="Peptidoglycan binding-like" evidence="1">
    <location>
        <begin position="243"/>
        <end position="291"/>
    </location>
</feature>